<reference evidence="1" key="1">
    <citation type="submission" date="2024-05" db="EMBL/GenBank/DDBJ databases">
        <title>Whole-Genome Sequence of CFS9, a Potential Fish Probiotic Isolated from the Body Surface of Silurus asotus.</title>
        <authorList>
            <person name="Kojima M."/>
            <person name="Tobioka K."/>
            <person name="Yokota K."/>
            <person name="Nakatani H."/>
            <person name="Hori K."/>
            <person name="Tamaru Y."/>
            <person name="Okazaki F."/>
        </authorList>
    </citation>
    <scope>NUCLEOTIDE SEQUENCE</scope>
    <source>
        <strain evidence="1">CFS9</strain>
    </source>
</reference>
<dbReference type="AlphaFoldDB" id="A0AAT9H4S2"/>
<dbReference type="PROSITE" id="PS51257">
    <property type="entry name" value="PROKAR_LIPOPROTEIN"/>
    <property type="match status" value="1"/>
</dbReference>
<gene>
    <name evidence="1" type="ORF">CFS9_30310</name>
</gene>
<evidence type="ECO:0008006" key="2">
    <source>
        <dbReference type="Google" id="ProtNLM"/>
    </source>
</evidence>
<dbReference type="EMBL" id="AP031573">
    <property type="protein sequence ID" value="BFM44390.1"/>
    <property type="molecule type" value="Genomic_DNA"/>
</dbReference>
<protein>
    <recommendedName>
        <fullName evidence="2">Lipoprotein</fullName>
    </recommendedName>
</protein>
<evidence type="ECO:0000313" key="1">
    <source>
        <dbReference type="EMBL" id="BFM44390.1"/>
    </source>
</evidence>
<accession>A0AAT9H4S2</accession>
<organism evidence="1">
    <name type="scientific">Flavobacterium sp. CFS9</name>
    <dbReference type="NCBI Taxonomy" id="3143118"/>
    <lineage>
        <taxon>Bacteria</taxon>
        <taxon>Pseudomonadati</taxon>
        <taxon>Bacteroidota</taxon>
        <taxon>Flavobacteriia</taxon>
        <taxon>Flavobacteriales</taxon>
        <taxon>Flavobacteriaceae</taxon>
        <taxon>Flavobacterium</taxon>
    </lineage>
</organism>
<name>A0AAT9H4S2_9FLAO</name>
<sequence>MRHYPPFSPDRSNLLSILFLLQYIIFSSSCENEKHDSLHKTQLTENEIEIKDGRLYFQSKESFSQYYHKYVSLPEEELSDLLTPFYKKGFLSLKPIVTEENEEMLFNLYKEKLNLQVPRGTTSKNALINSSVESSVNDDPFESVDELISDETFAAYLNIDGEIQIGESIYKYTDVGLFIADKTAYTTLKNFLASKNISENPFSKTELTVKENLVPSLPEGSPTPIGNNIIYYRSSDSASTNSKSTSISSKSGKLISSDPKLKLLNFKTMATIISLVSVYP</sequence>
<dbReference type="RefSeq" id="WP_369615514.1">
    <property type="nucleotide sequence ID" value="NZ_AP031573.1"/>
</dbReference>
<proteinExistence type="predicted"/>